<dbReference type="PROSITE" id="PS01124">
    <property type="entry name" value="HTH_ARAC_FAMILY_2"/>
    <property type="match status" value="1"/>
</dbReference>
<proteinExistence type="predicted"/>
<gene>
    <name evidence="5" type="ORF">METZ01_LOCUS254139</name>
</gene>
<sequence>WAETITLLGVYTDATFEEKSNGKLIFSKRLGKSDIEECVFVQVSDCVVVTSYLRNLFRKSFNPSKVILPESLPIDSLEKLRDYFKCEIESCENRVELHFDKNQLDTTLPAGDPDMSLQYMLLASKTAIETHPTDLILKIKNLYIQKYLSNSFEQENIFEELDISSEQLRTHLMSRGTSLESIRSEIRFRMATLFLQQPSTQVKNISFKVGYGSSSAFNKAYKKWTGQTPNEYRKGYFERLNSVTF</sequence>
<keyword evidence="3" id="KW-0804">Transcription</keyword>
<keyword evidence="2" id="KW-0238">DNA-binding</keyword>
<dbReference type="GO" id="GO:0005829">
    <property type="term" value="C:cytosol"/>
    <property type="evidence" value="ECO:0007669"/>
    <property type="project" value="TreeGrafter"/>
</dbReference>
<dbReference type="InterPro" id="IPR020449">
    <property type="entry name" value="Tscrpt_reg_AraC-type_HTH"/>
</dbReference>
<organism evidence="5">
    <name type="scientific">marine metagenome</name>
    <dbReference type="NCBI Taxonomy" id="408172"/>
    <lineage>
        <taxon>unclassified sequences</taxon>
        <taxon>metagenomes</taxon>
        <taxon>ecological metagenomes</taxon>
    </lineage>
</organism>
<accession>A0A382IPJ0</accession>
<name>A0A382IPJ0_9ZZZZ</name>
<dbReference type="AlphaFoldDB" id="A0A382IPJ0"/>
<evidence type="ECO:0000256" key="2">
    <source>
        <dbReference type="ARBA" id="ARBA00023125"/>
    </source>
</evidence>
<dbReference type="EMBL" id="UINC01068563">
    <property type="protein sequence ID" value="SVC01285.1"/>
    <property type="molecule type" value="Genomic_DNA"/>
</dbReference>
<feature type="domain" description="HTH araC/xylS-type" evidence="4">
    <location>
        <begin position="143"/>
        <end position="235"/>
    </location>
</feature>
<protein>
    <recommendedName>
        <fullName evidence="4">HTH araC/xylS-type domain-containing protein</fullName>
    </recommendedName>
</protein>
<dbReference type="InterPro" id="IPR018060">
    <property type="entry name" value="HTH_AraC"/>
</dbReference>
<evidence type="ECO:0000256" key="3">
    <source>
        <dbReference type="ARBA" id="ARBA00023163"/>
    </source>
</evidence>
<dbReference type="PANTHER" id="PTHR47894">
    <property type="entry name" value="HTH-TYPE TRANSCRIPTIONAL REGULATOR GADX"/>
    <property type="match status" value="1"/>
</dbReference>
<evidence type="ECO:0000256" key="1">
    <source>
        <dbReference type="ARBA" id="ARBA00023015"/>
    </source>
</evidence>
<feature type="non-terminal residue" evidence="5">
    <location>
        <position position="1"/>
    </location>
</feature>
<dbReference type="GO" id="GO:0000976">
    <property type="term" value="F:transcription cis-regulatory region binding"/>
    <property type="evidence" value="ECO:0007669"/>
    <property type="project" value="TreeGrafter"/>
</dbReference>
<dbReference type="Gene3D" id="1.10.10.60">
    <property type="entry name" value="Homeodomain-like"/>
    <property type="match status" value="1"/>
</dbReference>
<dbReference type="GO" id="GO:0003700">
    <property type="term" value="F:DNA-binding transcription factor activity"/>
    <property type="evidence" value="ECO:0007669"/>
    <property type="project" value="InterPro"/>
</dbReference>
<evidence type="ECO:0000313" key="5">
    <source>
        <dbReference type="EMBL" id="SVC01285.1"/>
    </source>
</evidence>
<dbReference type="InterPro" id="IPR009057">
    <property type="entry name" value="Homeodomain-like_sf"/>
</dbReference>
<keyword evidence="1" id="KW-0805">Transcription regulation</keyword>
<dbReference type="PANTHER" id="PTHR47894:SF1">
    <property type="entry name" value="HTH-TYPE TRANSCRIPTIONAL REGULATOR VQSM"/>
    <property type="match status" value="1"/>
</dbReference>
<reference evidence="5" key="1">
    <citation type="submission" date="2018-05" db="EMBL/GenBank/DDBJ databases">
        <authorList>
            <person name="Lanie J.A."/>
            <person name="Ng W.-L."/>
            <person name="Kazmierczak K.M."/>
            <person name="Andrzejewski T.M."/>
            <person name="Davidsen T.M."/>
            <person name="Wayne K.J."/>
            <person name="Tettelin H."/>
            <person name="Glass J.I."/>
            <person name="Rusch D."/>
            <person name="Podicherti R."/>
            <person name="Tsui H.-C.T."/>
            <person name="Winkler M.E."/>
        </authorList>
    </citation>
    <scope>NUCLEOTIDE SEQUENCE</scope>
</reference>
<dbReference type="Pfam" id="PF12833">
    <property type="entry name" value="HTH_18"/>
    <property type="match status" value="1"/>
</dbReference>
<dbReference type="PRINTS" id="PR00032">
    <property type="entry name" value="HTHARAC"/>
</dbReference>
<dbReference type="SUPFAM" id="SSF46689">
    <property type="entry name" value="Homeodomain-like"/>
    <property type="match status" value="1"/>
</dbReference>
<dbReference type="SMART" id="SM00342">
    <property type="entry name" value="HTH_ARAC"/>
    <property type="match status" value="1"/>
</dbReference>
<evidence type="ECO:0000259" key="4">
    <source>
        <dbReference type="PROSITE" id="PS01124"/>
    </source>
</evidence>